<evidence type="ECO:0000256" key="1">
    <source>
        <dbReference type="ARBA" id="ARBA00006284"/>
    </source>
</evidence>
<dbReference type="RefSeq" id="WP_127887340.1">
    <property type="nucleotide sequence ID" value="NZ_CP028137.1"/>
</dbReference>
<evidence type="ECO:0000313" key="6">
    <source>
        <dbReference type="Proteomes" id="UP000285317"/>
    </source>
</evidence>
<accession>A0A3Q9UZ95</accession>
<dbReference type="Gene3D" id="3.40.50.10350">
    <property type="entry name" value="Glycerate kinase, domain 1"/>
    <property type="match status" value="1"/>
</dbReference>
<evidence type="ECO:0000256" key="3">
    <source>
        <dbReference type="ARBA" id="ARBA00022777"/>
    </source>
</evidence>
<dbReference type="PANTHER" id="PTHR21599">
    <property type="entry name" value="GLYCERATE KINASE"/>
    <property type="match status" value="1"/>
</dbReference>
<sequence>MSSGALRVIIAPDSFKGSATAVEVAEALAEGWRGERPDDELVLAPMADGGEGTVDAFAVAVPEAERHALTVVGPDDRPVETAWLLLPDGTAVVELASASGITLLDPLRPLTAHTRGFGRAIAAALDAGAQALLLAIGGSSSTDGGVGALRELGARFLTVSGHDLGDGGGALHELAVVDRHALRPVPAGGARILSDVTNPLLGDSGAAHVFGPQKGSSLDDVLRLDDGLRHLAAHLDADPEEAGTGAAGGTGFGLLAWGARLAPGSAAVGEALGLPALVAGADVVLTGEGRFDAQSMAGKVPSYLLGLAEAAGARTMLVAGAIQAPVTAFAAAGSLTEAAGSAAAAIADPLPHLRAVAAELARRAS</sequence>
<dbReference type="InterPro" id="IPR004381">
    <property type="entry name" value="Glycerate_kinase"/>
</dbReference>
<dbReference type="EMBL" id="CP028137">
    <property type="protein sequence ID" value="AZZ52666.1"/>
    <property type="molecule type" value="Genomic_DNA"/>
</dbReference>
<dbReference type="InterPro" id="IPR036129">
    <property type="entry name" value="Glycerate_kinase_sf"/>
</dbReference>
<reference evidence="5 6" key="1">
    <citation type="submission" date="2018-03" db="EMBL/GenBank/DDBJ databases">
        <title>Bacteriophage NCPPB3778 and a type I-E CRISPR drive the evolution of the US Biological Select Agent, Rathayibacter toxicus.</title>
        <authorList>
            <person name="Davis E.W.II."/>
            <person name="Tabima J.F."/>
            <person name="Weisberg A.J."/>
            <person name="Dantas Lopes L."/>
            <person name="Wiseman M.S."/>
            <person name="Wiseman M.S."/>
            <person name="Pupko T."/>
            <person name="Belcher M.S."/>
            <person name="Sechler A.J."/>
            <person name="Tancos M.A."/>
            <person name="Schroeder B.K."/>
            <person name="Murray T.D."/>
            <person name="Luster D.G."/>
            <person name="Schneider W.L."/>
            <person name="Rogers E."/>
            <person name="Andreote F.D."/>
            <person name="Grunwald N.J."/>
            <person name="Putnam M.L."/>
            <person name="Chang J.H."/>
        </authorList>
    </citation>
    <scope>NUCLEOTIDE SEQUENCE [LARGE SCALE GENOMIC DNA]</scope>
    <source>
        <strain evidence="5 6">DSM 15932</strain>
    </source>
</reference>
<protein>
    <submittedName>
        <fullName evidence="5">Glycerate kinase</fullName>
    </submittedName>
</protein>
<keyword evidence="2 4" id="KW-0808">Transferase</keyword>
<organism evidence="5 6">
    <name type="scientific">Rathayibacter festucae DSM 15932</name>
    <dbReference type="NCBI Taxonomy" id="1328866"/>
    <lineage>
        <taxon>Bacteria</taxon>
        <taxon>Bacillati</taxon>
        <taxon>Actinomycetota</taxon>
        <taxon>Actinomycetes</taxon>
        <taxon>Micrococcales</taxon>
        <taxon>Microbacteriaceae</taxon>
        <taxon>Rathayibacter</taxon>
    </lineage>
</organism>
<gene>
    <name evidence="5" type="ORF">C1I64_11850</name>
</gene>
<dbReference type="Pfam" id="PF02595">
    <property type="entry name" value="Gly_kinase"/>
    <property type="match status" value="1"/>
</dbReference>
<evidence type="ECO:0000256" key="2">
    <source>
        <dbReference type="ARBA" id="ARBA00022679"/>
    </source>
</evidence>
<dbReference type="GO" id="GO:0031388">
    <property type="term" value="P:organic acid phosphorylation"/>
    <property type="evidence" value="ECO:0007669"/>
    <property type="project" value="UniProtKB-UniRule"/>
</dbReference>
<comment type="similarity">
    <text evidence="1 4">Belongs to the glycerate kinase type-1 family.</text>
</comment>
<dbReference type="PIRSF" id="PIRSF006078">
    <property type="entry name" value="GlxK"/>
    <property type="match status" value="1"/>
</dbReference>
<evidence type="ECO:0000256" key="4">
    <source>
        <dbReference type="PIRNR" id="PIRNR006078"/>
    </source>
</evidence>
<name>A0A3Q9UZ95_9MICO</name>
<dbReference type="InterPro" id="IPR018193">
    <property type="entry name" value="Glyc_kinase_flavodox-like_fold"/>
</dbReference>
<evidence type="ECO:0000313" key="5">
    <source>
        <dbReference type="EMBL" id="AZZ52666.1"/>
    </source>
</evidence>
<keyword evidence="3 4" id="KW-0418">Kinase</keyword>
<dbReference type="PANTHER" id="PTHR21599:SF0">
    <property type="entry name" value="GLYCERATE KINASE"/>
    <property type="match status" value="1"/>
</dbReference>
<dbReference type="Gene3D" id="3.90.1510.10">
    <property type="entry name" value="Glycerate kinase, domain 2"/>
    <property type="match status" value="1"/>
</dbReference>
<dbReference type="AlphaFoldDB" id="A0A3Q9UZ95"/>
<dbReference type="Proteomes" id="UP000285317">
    <property type="component" value="Chromosome"/>
</dbReference>
<dbReference type="NCBIfam" id="TIGR00045">
    <property type="entry name" value="glycerate kinase"/>
    <property type="match status" value="1"/>
</dbReference>
<dbReference type="SUPFAM" id="SSF110738">
    <property type="entry name" value="Glycerate kinase I"/>
    <property type="match status" value="1"/>
</dbReference>
<dbReference type="GO" id="GO:0008887">
    <property type="term" value="F:glycerate kinase activity"/>
    <property type="evidence" value="ECO:0007669"/>
    <property type="project" value="UniProtKB-UniRule"/>
</dbReference>
<proteinExistence type="inferred from homology"/>
<dbReference type="KEGG" id="rfs:C1I64_11850"/>
<dbReference type="InterPro" id="IPR018197">
    <property type="entry name" value="Glycerate_kinase_RE-like"/>
</dbReference>